<sequence>MFTTKDVHKAQSVSKQLTKRSFLSAKLEWRIEQFNKTIPYYNVGESISSKTFILPQESVVWQLNVYPRGINNNLHRQPHMDFSLHLIGFQKPDGSLSDDKTKSVKANYKIYLLSSTNVERMILQRHSELVTDDRPGTYFKLFSHEEINKFIHPDGSLLVVGEVECITPEETISIEPAPNMLHPTLELTDHIEEMWKSKLFTDCTLQIGAKRFPAHKCILGQWSEVFRKMFSLPMEEAESGIVEISDFSPDAISAMLEYMYTGVVKNETMDKMASELLALSDKYAVIPLKEMCEDFLASRLTATNILPTATLAYRHLAAKLLKAGVFE</sequence>
<dbReference type="InterPro" id="IPR000210">
    <property type="entry name" value="BTB/POZ_dom"/>
</dbReference>
<accession>A0AAD4MNU2</accession>
<evidence type="ECO:0000313" key="3">
    <source>
        <dbReference type="EMBL" id="KAI1701142.1"/>
    </source>
</evidence>
<evidence type="ECO:0000259" key="2">
    <source>
        <dbReference type="PROSITE" id="PS50144"/>
    </source>
</evidence>
<dbReference type="AlphaFoldDB" id="A0AAD4MNU2"/>
<dbReference type="CDD" id="cd00121">
    <property type="entry name" value="MATH"/>
    <property type="match status" value="1"/>
</dbReference>
<dbReference type="Pfam" id="PF00651">
    <property type="entry name" value="BTB"/>
    <property type="match status" value="1"/>
</dbReference>
<dbReference type="SUPFAM" id="SSF49599">
    <property type="entry name" value="TRAF domain-like"/>
    <property type="match status" value="1"/>
</dbReference>
<dbReference type="InterPro" id="IPR011333">
    <property type="entry name" value="SKP1/BTB/POZ_sf"/>
</dbReference>
<evidence type="ECO:0000313" key="4">
    <source>
        <dbReference type="Proteomes" id="UP001201812"/>
    </source>
</evidence>
<proteinExistence type="predicted"/>
<feature type="domain" description="BTB" evidence="1">
    <location>
        <begin position="201"/>
        <end position="268"/>
    </location>
</feature>
<dbReference type="Gene3D" id="3.30.710.10">
    <property type="entry name" value="Potassium Channel Kv1.1, Chain A"/>
    <property type="match status" value="1"/>
</dbReference>
<dbReference type="SMART" id="SM00225">
    <property type="entry name" value="BTB"/>
    <property type="match status" value="1"/>
</dbReference>
<protein>
    <submittedName>
        <fullName evidence="3">BTB/POZ domain-containing protein</fullName>
    </submittedName>
</protein>
<name>A0AAD4MNU2_9BILA</name>
<dbReference type="PANTHER" id="PTHR24413">
    <property type="entry name" value="SPECKLE-TYPE POZ PROTEIN"/>
    <property type="match status" value="1"/>
</dbReference>
<dbReference type="GO" id="GO:0030163">
    <property type="term" value="P:protein catabolic process"/>
    <property type="evidence" value="ECO:0007669"/>
    <property type="project" value="UniProtKB-ARBA"/>
</dbReference>
<dbReference type="EMBL" id="JAKKPZ010000126">
    <property type="protein sequence ID" value="KAI1701142.1"/>
    <property type="molecule type" value="Genomic_DNA"/>
</dbReference>
<comment type="caution">
    <text evidence="3">The sequence shown here is derived from an EMBL/GenBank/DDBJ whole genome shotgun (WGS) entry which is preliminary data.</text>
</comment>
<dbReference type="InterPro" id="IPR002083">
    <property type="entry name" value="MATH/TRAF_dom"/>
</dbReference>
<keyword evidence="4" id="KW-1185">Reference proteome</keyword>
<dbReference type="PROSITE" id="PS50144">
    <property type="entry name" value="MATH"/>
    <property type="match status" value="1"/>
</dbReference>
<dbReference type="PROSITE" id="PS50097">
    <property type="entry name" value="BTB"/>
    <property type="match status" value="1"/>
</dbReference>
<feature type="domain" description="MATH" evidence="2">
    <location>
        <begin position="24"/>
        <end position="163"/>
    </location>
</feature>
<dbReference type="SUPFAM" id="SSF54695">
    <property type="entry name" value="POZ domain"/>
    <property type="match status" value="1"/>
</dbReference>
<dbReference type="Gene3D" id="2.60.210.10">
    <property type="entry name" value="Apoptosis, Tumor Necrosis Factor Receptor Associated Protein 2, Chain A"/>
    <property type="match status" value="1"/>
</dbReference>
<evidence type="ECO:0000259" key="1">
    <source>
        <dbReference type="PROSITE" id="PS50097"/>
    </source>
</evidence>
<dbReference type="Proteomes" id="UP001201812">
    <property type="component" value="Unassembled WGS sequence"/>
</dbReference>
<dbReference type="InterPro" id="IPR008974">
    <property type="entry name" value="TRAF-like"/>
</dbReference>
<organism evidence="3 4">
    <name type="scientific">Ditylenchus destructor</name>
    <dbReference type="NCBI Taxonomy" id="166010"/>
    <lineage>
        <taxon>Eukaryota</taxon>
        <taxon>Metazoa</taxon>
        <taxon>Ecdysozoa</taxon>
        <taxon>Nematoda</taxon>
        <taxon>Chromadorea</taxon>
        <taxon>Rhabditida</taxon>
        <taxon>Tylenchina</taxon>
        <taxon>Tylenchomorpha</taxon>
        <taxon>Sphaerularioidea</taxon>
        <taxon>Anguinidae</taxon>
        <taxon>Anguininae</taxon>
        <taxon>Ditylenchus</taxon>
    </lineage>
</organism>
<gene>
    <name evidence="3" type="ORF">DdX_16298</name>
</gene>
<reference evidence="3" key="1">
    <citation type="submission" date="2022-01" db="EMBL/GenBank/DDBJ databases">
        <title>Genome Sequence Resource for Two Populations of Ditylenchus destructor, the Migratory Endoparasitic Phytonematode.</title>
        <authorList>
            <person name="Zhang H."/>
            <person name="Lin R."/>
            <person name="Xie B."/>
        </authorList>
    </citation>
    <scope>NUCLEOTIDE SEQUENCE</scope>
    <source>
        <strain evidence="3">BazhouSP</strain>
    </source>
</reference>